<dbReference type="KEGG" id="bvo:Pan97_03370"/>
<proteinExistence type="predicted"/>
<reference evidence="2" key="1">
    <citation type="submission" date="2019-02" db="EMBL/GenBank/DDBJ databases">
        <title>Deep-cultivation of Planctomycetes and their phenomic and genomic characterization uncovers novel biology.</title>
        <authorList>
            <person name="Wiegand S."/>
            <person name="Jogler M."/>
            <person name="Boedeker C."/>
            <person name="Pinto D."/>
            <person name="Vollmers J."/>
            <person name="Rivas-Marin E."/>
            <person name="Kohn T."/>
            <person name="Peeters S.H."/>
            <person name="Heuer A."/>
            <person name="Rast P."/>
            <person name="Oberbeckmann S."/>
            <person name="Bunk B."/>
            <person name="Jeske O."/>
            <person name="Meyerdierks A."/>
            <person name="Storesund J.E."/>
            <person name="Kallscheuer N."/>
            <person name="Luecker S."/>
            <person name="Lage O.M."/>
            <person name="Pohl T."/>
            <person name="Merkel B.J."/>
            <person name="Hornburger P."/>
            <person name="Mueller R.-W."/>
            <person name="Bruemmer F."/>
            <person name="Labrenz M."/>
            <person name="Spormann A.M."/>
            <person name="Op den Camp H."/>
            <person name="Overmann J."/>
            <person name="Amann R."/>
            <person name="Jetten M.S.M."/>
            <person name="Mascher T."/>
            <person name="Medema M.H."/>
            <person name="Devos D.P."/>
            <person name="Kaster A.-K."/>
            <person name="Ovreas L."/>
            <person name="Rohde M."/>
            <person name="Galperin M.Y."/>
            <person name="Jogler C."/>
        </authorList>
    </citation>
    <scope>NUCLEOTIDE SEQUENCE [LARGE SCALE GENOMIC DNA]</scope>
    <source>
        <strain evidence="2">Pan97</strain>
    </source>
</reference>
<dbReference type="RefSeq" id="WP_144970140.1">
    <property type="nucleotide sequence ID" value="NZ_CP036289.1"/>
</dbReference>
<evidence type="ECO:0000313" key="2">
    <source>
        <dbReference type="Proteomes" id="UP000318626"/>
    </source>
</evidence>
<evidence type="ECO:0000313" key="1">
    <source>
        <dbReference type="EMBL" id="QDU73367.1"/>
    </source>
</evidence>
<accession>A0A518C2B4</accession>
<protein>
    <submittedName>
        <fullName evidence="1">Uncharacterized protein</fullName>
    </submittedName>
</protein>
<dbReference type="OrthoDB" id="9783100at2"/>
<gene>
    <name evidence="1" type="ORF">Pan97_03370</name>
</gene>
<dbReference type="EMBL" id="CP036289">
    <property type="protein sequence ID" value="QDU73367.1"/>
    <property type="molecule type" value="Genomic_DNA"/>
</dbReference>
<dbReference type="AlphaFoldDB" id="A0A518C2B4"/>
<keyword evidence="2" id="KW-1185">Reference proteome</keyword>
<sequence length="171" mass="19760">MSEKVGLFLKKANDDLVSHCQCEPCWISAPAQMDCPWCGCGWLFACPKCRHAYTFTVAAPCDLTWEELAHLDLDTRYSEPPTDEDIDLWIDFMKQMTEDLEEGQQYVYLDGWAIPVDAEEFDVEGVYAEHQLDKVPQLAALGQPSIIEEVLANEDYWRERHVEYDDDDEED</sequence>
<dbReference type="Proteomes" id="UP000318626">
    <property type="component" value="Chromosome"/>
</dbReference>
<name>A0A518C2B4_9BACT</name>
<organism evidence="1 2">
    <name type="scientific">Bremerella volcania</name>
    <dbReference type="NCBI Taxonomy" id="2527984"/>
    <lineage>
        <taxon>Bacteria</taxon>
        <taxon>Pseudomonadati</taxon>
        <taxon>Planctomycetota</taxon>
        <taxon>Planctomycetia</taxon>
        <taxon>Pirellulales</taxon>
        <taxon>Pirellulaceae</taxon>
        <taxon>Bremerella</taxon>
    </lineage>
</organism>